<dbReference type="Gene3D" id="1.10.510.10">
    <property type="entry name" value="Transferase(Phosphotransferase) domain 1"/>
    <property type="match status" value="1"/>
</dbReference>
<evidence type="ECO:0000313" key="2">
    <source>
        <dbReference type="Proteomes" id="UP001189429"/>
    </source>
</evidence>
<comment type="caution">
    <text evidence="1">The sequence shown here is derived from an EMBL/GenBank/DDBJ whole genome shotgun (WGS) entry which is preliminary data.</text>
</comment>
<organism evidence="1 2">
    <name type="scientific">Prorocentrum cordatum</name>
    <dbReference type="NCBI Taxonomy" id="2364126"/>
    <lineage>
        <taxon>Eukaryota</taxon>
        <taxon>Sar</taxon>
        <taxon>Alveolata</taxon>
        <taxon>Dinophyceae</taxon>
        <taxon>Prorocentrales</taxon>
        <taxon>Prorocentraceae</taxon>
        <taxon>Prorocentrum</taxon>
    </lineage>
</organism>
<dbReference type="InterPro" id="IPR011009">
    <property type="entry name" value="Kinase-like_dom_sf"/>
</dbReference>
<protein>
    <submittedName>
        <fullName evidence="1">Uncharacterized protein</fullName>
    </submittedName>
</protein>
<dbReference type="SUPFAM" id="SSF56112">
    <property type="entry name" value="Protein kinase-like (PK-like)"/>
    <property type="match status" value="1"/>
</dbReference>
<sequence>MGNAPRTTTARHTPDCLAAACGLCGVHRAAPSAGSSRWRGGADCSRHKGRMSSRVAPAVDDVLQEALDAVADNVKPWHTAGFVFVKQLQDAVRNHGRVDLMTDGDGTNRVAVKRMPNKWVRGGPAEFQQMYPNASERPWVDIALVMHLNTLSFPFVCEQRGVFRDEENTYVVSSLASEGDLFGWCEREPFPGKAREDKMRPLAAQAFSAVRGSG</sequence>
<proteinExistence type="predicted"/>
<evidence type="ECO:0000313" key="1">
    <source>
        <dbReference type="EMBL" id="CAK0871909.1"/>
    </source>
</evidence>
<reference evidence="1" key="1">
    <citation type="submission" date="2023-10" db="EMBL/GenBank/DDBJ databases">
        <authorList>
            <person name="Chen Y."/>
            <person name="Shah S."/>
            <person name="Dougan E. K."/>
            <person name="Thang M."/>
            <person name="Chan C."/>
        </authorList>
    </citation>
    <scope>NUCLEOTIDE SEQUENCE [LARGE SCALE GENOMIC DNA]</scope>
</reference>
<gene>
    <name evidence="1" type="ORF">PCOR1329_LOCUS57568</name>
</gene>
<dbReference type="EMBL" id="CAUYUJ010017115">
    <property type="protein sequence ID" value="CAK0871909.1"/>
    <property type="molecule type" value="Genomic_DNA"/>
</dbReference>
<accession>A0ABN9VFI4</accession>
<dbReference type="Gene3D" id="3.30.200.20">
    <property type="entry name" value="Phosphorylase Kinase, domain 1"/>
    <property type="match status" value="1"/>
</dbReference>
<keyword evidence="2" id="KW-1185">Reference proteome</keyword>
<dbReference type="Proteomes" id="UP001189429">
    <property type="component" value="Unassembled WGS sequence"/>
</dbReference>
<name>A0ABN9VFI4_9DINO</name>